<dbReference type="InterPro" id="IPR001810">
    <property type="entry name" value="F-box_dom"/>
</dbReference>
<evidence type="ECO:0000313" key="3">
    <source>
        <dbReference type="EMBL" id="CAD6232661.1"/>
    </source>
</evidence>
<evidence type="ECO:0000256" key="1">
    <source>
        <dbReference type="SAM" id="MobiDB-lite"/>
    </source>
</evidence>
<protein>
    <recommendedName>
        <fullName evidence="2">F-box domain-containing protein</fullName>
    </recommendedName>
</protein>
<gene>
    <name evidence="3" type="ORF">NCGR_LOCUS22269</name>
</gene>
<feature type="compositionally biased region" description="Polar residues" evidence="1">
    <location>
        <begin position="82"/>
        <end position="95"/>
    </location>
</feature>
<dbReference type="SUPFAM" id="SSF81383">
    <property type="entry name" value="F-box domain"/>
    <property type="match status" value="1"/>
</dbReference>
<dbReference type="InterPro" id="IPR036047">
    <property type="entry name" value="F-box-like_dom_sf"/>
</dbReference>
<feature type="region of interest" description="Disordered" evidence="1">
    <location>
        <begin position="148"/>
        <end position="197"/>
    </location>
</feature>
<sequence length="663" mass="73913">MAGSNDDSSFSVVRLRVFFGGPYLLRLAADAATVRLILRRQPHLLPFLEHQATAPDAEQWAPPLHAAAATGGLRGARPPHTSAATAKQKQLSHPTTTAGIRSVFFQDGFVSGCDASLLVARGPNAFARSDVELSLANSIRRNRQRLRVLHGSTEPSLSPTCSPPAGQSPRRAPCRTRTGPAQPPRADSGPNIPSPAAYPFVCRRQQRRHEQRRATFLELLRIRCHPPGLSPAMIARAIPMATEEKQETQEHLHPGRHTHAPLGELGITLVCCCHSPKQRSSSRSPTTRTSVARRWGSTAAPAEVTLRRVAGDAYASTDRVATAEGARFEVRSAAAGEEEVTTEGVFSAWPWRGGAILPVRTAGRKPCAERLPRDALARQRGPRAAHMHARASQRCPLGTGFPAASDTRSSSGEWELLILIRIISNMLEEVECTLNQLPEEVLANILRRLTPPFLATSRCVCKPWCTIIDTRRSGRIKLNPATEELEWPLSPCILHVFSSRTKKWEERSFVREGEAAGTVADMRLDGSYSNHYHNSVYWRGALYVHCQSNFVMRLSLLDGKYQMEWFLKTSICLRYRKTDRPKPWTLQDIKCIGSRDEYQDGNDKVIMEENFEFGCDYKNVVETKEWDSDDDNVIHTEGWGNRDIGGYIITLLGFYPYREVVFE</sequence>
<proteinExistence type="predicted"/>
<dbReference type="EMBL" id="CAJGYO010000005">
    <property type="protein sequence ID" value="CAD6232661.1"/>
    <property type="molecule type" value="Genomic_DNA"/>
</dbReference>
<reference evidence="3" key="1">
    <citation type="submission" date="2020-10" db="EMBL/GenBank/DDBJ databases">
        <authorList>
            <person name="Han B."/>
            <person name="Lu T."/>
            <person name="Zhao Q."/>
            <person name="Huang X."/>
            <person name="Zhao Y."/>
        </authorList>
    </citation>
    <scope>NUCLEOTIDE SEQUENCE</scope>
</reference>
<dbReference type="Gene3D" id="1.20.1280.50">
    <property type="match status" value="1"/>
</dbReference>
<dbReference type="OrthoDB" id="591557at2759"/>
<feature type="domain" description="F-box" evidence="2">
    <location>
        <begin position="431"/>
        <end position="478"/>
    </location>
</feature>
<accession>A0A811NXC9</accession>
<dbReference type="PANTHER" id="PTHR34591:SF11">
    <property type="entry name" value="OS04G0113000 PROTEIN"/>
    <property type="match status" value="1"/>
</dbReference>
<name>A0A811NXC9_9POAL</name>
<keyword evidence="4" id="KW-1185">Reference proteome</keyword>
<feature type="region of interest" description="Disordered" evidence="1">
    <location>
        <begin position="74"/>
        <end position="95"/>
    </location>
</feature>
<comment type="caution">
    <text evidence="3">The sequence shown here is derived from an EMBL/GenBank/DDBJ whole genome shotgun (WGS) entry which is preliminary data.</text>
</comment>
<evidence type="ECO:0000313" key="4">
    <source>
        <dbReference type="Proteomes" id="UP000604825"/>
    </source>
</evidence>
<dbReference type="AlphaFoldDB" id="A0A811NXC9"/>
<organism evidence="3 4">
    <name type="scientific">Miscanthus lutarioriparius</name>
    <dbReference type="NCBI Taxonomy" id="422564"/>
    <lineage>
        <taxon>Eukaryota</taxon>
        <taxon>Viridiplantae</taxon>
        <taxon>Streptophyta</taxon>
        <taxon>Embryophyta</taxon>
        <taxon>Tracheophyta</taxon>
        <taxon>Spermatophyta</taxon>
        <taxon>Magnoliopsida</taxon>
        <taxon>Liliopsida</taxon>
        <taxon>Poales</taxon>
        <taxon>Poaceae</taxon>
        <taxon>PACMAD clade</taxon>
        <taxon>Panicoideae</taxon>
        <taxon>Andropogonodae</taxon>
        <taxon>Andropogoneae</taxon>
        <taxon>Saccharinae</taxon>
        <taxon>Miscanthus</taxon>
    </lineage>
</organism>
<dbReference type="Proteomes" id="UP000604825">
    <property type="component" value="Unassembled WGS sequence"/>
</dbReference>
<dbReference type="PROSITE" id="PS50181">
    <property type="entry name" value="FBOX"/>
    <property type="match status" value="1"/>
</dbReference>
<dbReference type="Pfam" id="PF00646">
    <property type="entry name" value="F-box"/>
    <property type="match status" value="1"/>
</dbReference>
<dbReference type="SMART" id="SM00256">
    <property type="entry name" value="FBOX"/>
    <property type="match status" value="1"/>
</dbReference>
<evidence type="ECO:0000259" key="2">
    <source>
        <dbReference type="PROSITE" id="PS50181"/>
    </source>
</evidence>
<dbReference type="PANTHER" id="PTHR34591">
    <property type="entry name" value="OS03G0653100 PROTEIN-RELATED"/>
    <property type="match status" value="1"/>
</dbReference>